<name>A0A2H1KD06_9MICO</name>
<reference evidence="1 2" key="1">
    <citation type="submission" date="2017-03" db="EMBL/GenBank/DDBJ databases">
        <authorList>
            <person name="Afonso C.L."/>
            <person name="Miller P.J."/>
            <person name="Scott M.A."/>
            <person name="Spackman E."/>
            <person name="Goraichik I."/>
            <person name="Dimitrov K.M."/>
            <person name="Suarez D.L."/>
            <person name="Swayne D.E."/>
        </authorList>
    </citation>
    <scope>NUCLEOTIDE SEQUENCE [LARGE SCALE GENOMIC DNA]</scope>
    <source>
        <strain evidence="1 2">CNRZ 918</strain>
    </source>
</reference>
<dbReference type="AlphaFoldDB" id="A0A2H1KD06"/>
<sequence length="117" mass="13192">MPTLPILLKQHKELKRLSFAEMEKATRIPKATIAWMTRSTHQFTTSPENVQAISLGLRIPMREVQLAAIESAGLMPSDWRSSDRLVNIADELEHLSDEDFRLVAELAVRLARGEGRG</sequence>
<dbReference type="Proteomes" id="UP000234433">
    <property type="component" value="Unassembled WGS sequence"/>
</dbReference>
<gene>
    <name evidence="1" type="ORF">BANT918_02345</name>
</gene>
<accession>A0A2H1KD06</accession>
<evidence type="ECO:0000313" key="1">
    <source>
        <dbReference type="EMBL" id="SMX97643.1"/>
    </source>
</evidence>
<proteinExistence type="predicted"/>
<dbReference type="EMBL" id="FXZD01000007">
    <property type="protein sequence ID" value="SMX97643.1"/>
    <property type="molecule type" value="Genomic_DNA"/>
</dbReference>
<protein>
    <recommendedName>
        <fullName evidence="3">Cro/C1-type HTH DNA-binding domain-containing protein</fullName>
    </recommendedName>
</protein>
<organism evidence="1 2">
    <name type="scientific">Brevibacterium antiquum CNRZ 918</name>
    <dbReference type="NCBI Taxonomy" id="1255637"/>
    <lineage>
        <taxon>Bacteria</taxon>
        <taxon>Bacillati</taxon>
        <taxon>Actinomycetota</taxon>
        <taxon>Actinomycetes</taxon>
        <taxon>Micrococcales</taxon>
        <taxon>Brevibacteriaceae</taxon>
        <taxon>Brevibacterium</taxon>
    </lineage>
</organism>
<evidence type="ECO:0000313" key="2">
    <source>
        <dbReference type="Proteomes" id="UP000234433"/>
    </source>
</evidence>
<dbReference type="RefSeq" id="WP_101620399.1">
    <property type="nucleotide sequence ID" value="NZ_FXZD01000007.1"/>
</dbReference>
<evidence type="ECO:0008006" key="3">
    <source>
        <dbReference type="Google" id="ProtNLM"/>
    </source>
</evidence>